<dbReference type="PANTHER" id="PTHR36437">
    <property type="entry name" value="GLYOXALASE/BLEOMYCIN RESISTANCE PROTEIN/DIOXYGENASE"/>
    <property type="match status" value="1"/>
</dbReference>
<keyword evidence="2" id="KW-0456">Lyase</keyword>
<dbReference type="InterPro" id="IPR037523">
    <property type="entry name" value="VOC_core"/>
</dbReference>
<dbReference type="EMBL" id="JAAKZV010000112">
    <property type="protein sequence ID" value="NGN66831.1"/>
    <property type="molecule type" value="Genomic_DNA"/>
</dbReference>
<dbReference type="InterPro" id="IPR004360">
    <property type="entry name" value="Glyas_Fos-R_dOase_dom"/>
</dbReference>
<reference evidence="2 3" key="1">
    <citation type="submission" date="2020-02" db="EMBL/GenBank/DDBJ databases">
        <title>Whole-genome analyses of novel actinobacteria.</title>
        <authorList>
            <person name="Sahin N."/>
        </authorList>
    </citation>
    <scope>NUCLEOTIDE SEQUENCE [LARGE SCALE GENOMIC DNA]</scope>
    <source>
        <strain evidence="2 3">A7024</strain>
    </source>
</reference>
<comment type="caution">
    <text evidence="2">The sequence shown here is derived from an EMBL/GenBank/DDBJ whole genome shotgun (WGS) entry which is preliminary data.</text>
</comment>
<dbReference type="GO" id="GO:0016829">
    <property type="term" value="F:lyase activity"/>
    <property type="evidence" value="ECO:0007669"/>
    <property type="project" value="UniProtKB-KW"/>
</dbReference>
<evidence type="ECO:0000313" key="2">
    <source>
        <dbReference type="EMBL" id="NGN66831.1"/>
    </source>
</evidence>
<keyword evidence="3" id="KW-1185">Reference proteome</keyword>
<dbReference type="Pfam" id="PF00903">
    <property type="entry name" value="Glyoxalase"/>
    <property type="match status" value="1"/>
</dbReference>
<proteinExistence type="predicted"/>
<name>A0A6G4U6K9_9ACTN</name>
<dbReference type="PANTHER" id="PTHR36437:SF2">
    <property type="entry name" value="GLYOXALASE_BLEOMYCIN RESISTANCE PROTEIN_DIOXYGENASE"/>
    <property type="match status" value="1"/>
</dbReference>
<protein>
    <submittedName>
        <fullName evidence="2">Lactoylglutathione lyase</fullName>
    </submittedName>
</protein>
<dbReference type="RefSeq" id="WP_165240136.1">
    <property type="nucleotide sequence ID" value="NZ_JAAKZV010000112.1"/>
</dbReference>
<evidence type="ECO:0000259" key="1">
    <source>
        <dbReference type="PROSITE" id="PS51819"/>
    </source>
</evidence>
<dbReference type="PROSITE" id="PS51819">
    <property type="entry name" value="VOC"/>
    <property type="match status" value="1"/>
</dbReference>
<accession>A0A6G4U6K9</accession>
<dbReference type="AlphaFoldDB" id="A0A6G4U6K9"/>
<organism evidence="2 3">
    <name type="scientific">Streptomyces coryli</name>
    <dbReference type="NCBI Taxonomy" id="1128680"/>
    <lineage>
        <taxon>Bacteria</taxon>
        <taxon>Bacillati</taxon>
        <taxon>Actinomycetota</taxon>
        <taxon>Actinomycetes</taxon>
        <taxon>Kitasatosporales</taxon>
        <taxon>Streptomycetaceae</taxon>
        <taxon>Streptomyces</taxon>
    </lineage>
</organism>
<gene>
    <name evidence="2" type="ORF">G5C51_23360</name>
</gene>
<sequence>MIDSIGVVPLYVQDQDLYVDFYVNKLGFELRFDKEVRPGLRWIEVGLPGQHANIGILSAAANPDRPALTNWATLHTTDLTKTRAELIARGVEVGEPIPAPWGPFAMVTDPEGNEFILAEVPL</sequence>
<dbReference type="Gene3D" id="3.10.180.10">
    <property type="entry name" value="2,3-Dihydroxybiphenyl 1,2-Dioxygenase, domain 1"/>
    <property type="match status" value="1"/>
</dbReference>
<feature type="domain" description="VOC" evidence="1">
    <location>
        <begin position="4"/>
        <end position="120"/>
    </location>
</feature>
<dbReference type="Proteomes" id="UP000481583">
    <property type="component" value="Unassembled WGS sequence"/>
</dbReference>
<dbReference type="SUPFAM" id="SSF54593">
    <property type="entry name" value="Glyoxalase/Bleomycin resistance protein/Dihydroxybiphenyl dioxygenase"/>
    <property type="match status" value="1"/>
</dbReference>
<dbReference type="InterPro" id="IPR029068">
    <property type="entry name" value="Glyas_Bleomycin-R_OHBP_Dase"/>
</dbReference>
<evidence type="ECO:0000313" key="3">
    <source>
        <dbReference type="Proteomes" id="UP000481583"/>
    </source>
</evidence>